<keyword evidence="3" id="KW-1185">Reference proteome</keyword>
<dbReference type="Proteomes" id="UP000230709">
    <property type="component" value="Chromosome"/>
</dbReference>
<gene>
    <name evidence="2" type="ORF">CQW49_14720</name>
</gene>
<feature type="transmembrane region" description="Helical" evidence="1">
    <location>
        <begin position="54"/>
        <end position="74"/>
    </location>
</feature>
<feature type="transmembrane region" description="Helical" evidence="1">
    <location>
        <begin position="109"/>
        <end position="133"/>
    </location>
</feature>
<keyword evidence="1" id="KW-0472">Membrane</keyword>
<dbReference type="EMBL" id="CP023737">
    <property type="protein sequence ID" value="ATQ68992.1"/>
    <property type="molecule type" value="Genomic_DNA"/>
</dbReference>
<feature type="transmembrane region" description="Helical" evidence="1">
    <location>
        <begin position="12"/>
        <end position="34"/>
    </location>
</feature>
<name>A0A2D2D1Y4_METT3</name>
<evidence type="ECO:0000313" key="2">
    <source>
        <dbReference type="EMBL" id="ATQ68992.1"/>
    </source>
</evidence>
<organism evidence="2 3">
    <name type="scientific">Methylosinus trichosporium (strain ATCC 35070 / NCIMB 11131 / UNIQEM 75 / OB3b)</name>
    <dbReference type="NCBI Taxonomy" id="595536"/>
    <lineage>
        <taxon>Bacteria</taxon>
        <taxon>Pseudomonadati</taxon>
        <taxon>Pseudomonadota</taxon>
        <taxon>Alphaproteobacteria</taxon>
        <taxon>Hyphomicrobiales</taxon>
        <taxon>Methylocystaceae</taxon>
        <taxon>Methylosinus</taxon>
    </lineage>
</organism>
<proteinExistence type="predicted"/>
<evidence type="ECO:0000313" key="3">
    <source>
        <dbReference type="Proteomes" id="UP000230709"/>
    </source>
</evidence>
<dbReference type="AlphaFoldDB" id="A0A2D2D1Y4"/>
<feature type="transmembrane region" description="Helical" evidence="1">
    <location>
        <begin position="79"/>
        <end position="97"/>
    </location>
</feature>
<evidence type="ECO:0000256" key="1">
    <source>
        <dbReference type="SAM" id="Phobius"/>
    </source>
</evidence>
<dbReference type="RefSeq" id="WP_003614944.1">
    <property type="nucleotide sequence ID" value="NZ_ADVE02000001.1"/>
</dbReference>
<accession>A0A2D2D1Y4</accession>
<keyword evidence="1" id="KW-1133">Transmembrane helix</keyword>
<keyword evidence="1" id="KW-0812">Transmembrane</keyword>
<sequence length="138" mass="14670">MVDAIFSDRQRVALLWLTTALGGLIYAEIVSVSYLNAYVRGKGAMEAETFDGPALWALSIAYAIWIVPALLAVIGRGAIANWTILVVGRFLVLTNTLDSIGDGIRDGGHITATGLIAITLPGLFALLASWRLLRNSGA</sequence>
<dbReference type="KEGG" id="mtw:CQW49_14720"/>
<reference evidence="3" key="1">
    <citation type="submission" date="2017-10" db="EMBL/GenBank/DDBJ databases">
        <title>Completed PacBio SMRT sequence of Methylosinus trichosporium OB3b reveals presence of a third large plasmid.</title>
        <authorList>
            <person name="Charles T.C."/>
            <person name="Lynch M.D.J."/>
            <person name="Heil J.R."/>
            <person name="Cheng J."/>
        </authorList>
    </citation>
    <scope>NUCLEOTIDE SEQUENCE [LARGE SCALE GENOMIC DNA]</scope>
    <source>
        <strain evidence="3">OB3b</strain>
    </source>
</reference>
<protein>
    <submittedName>
        <fullName evidence="2">Uncharacterized protein</fullName>
    </submittedName>
</protein>